<comment type="caution">
    <text evidence="2">The sequence shown here is derived from an EMBL/GenBank/DDBJ whole genome shotgun (WGS) entry which is preliminary data.</text>
</comment>
<sequence>MASVMAEHPNAQLVRKGYDAFVRGDMETLRAMLAADATHHVPGTGVLSGDYKGQDAILDMYRRLGEETGGTFAVELRQVLVDGRGHAVTLHHLTADRQGKHLDEDGGIVFRIVGDKMTDLDECVADIDAMNDFWS</sequence>
<accession>A0ABP6PGC9</accession>
<dbReference type="Gene3D" id="3.10.450.50">
    <property type="match status" value="1"/>
</dbReference>
<evidence type="ECO:0000259" key="1">
    <source>
        <dbReference type="Pfam" id="PF12680"/>
    </source>
</evidence>
<dbReference type="EMBL" id="BAAAUH010000018">
    <property type="protein sequence ID" value="GAA3178304.1"/>
    <property type="molecule type" value="Genomic_DNA"/>
</dbReference>
<gene>
    <name evidence="2" type="ORF">GCM10010451_29180</name>
</gene>
<dbReference type="InterPro" id="IPR032710">
    <property type="entry name" value="NTF2-like_dom_sf"/>
</dbReference>
<proteinExistence type="predicted"/>
<dbReference type="Proteomes" id="UP001501866">
    <property type="component" value="Unassembled WGS sequence"/>
</dbReference>
<reference evidence="3" key="1">
    <citation type="journal article" date="2019" name="Int. J. Syst. Evol. Microbiol.">
        <title>The Global Catalogue of Microorganisms (GCM) 10K type strain sequencing project: providing services to taxonomists for standard genome sequencing and annotation.</title>
        <authorList>
            <consortium name="The Broad Institute Genomics Platform"/>
            <consortium name="The Broad Institute Genome Sequencing Center for Infectious Disease"/>
            <person name="Wu L."/>
            <person name="Ma J."/>
        </authorList>
    </citation>
    <scope>NUCLEOTIDE SEQUENCE [LARGE SCALE GENOMIC DNA]</scope>
    <source>
        <strain evidence="3">JCM 9095</strain>
    </source>
</reference>
<name>A0ABP6PGC9_9ACTN</name>
<protein>
    <recommendedName>
        <fullName evidence="1">SnoaL-like domain-containing protein</fullName>
    </recommendedName>
</protein>
<keyword evidence="3" id="KW-1185">Reference proteome</keyword>
<dbReference type="SUPFAM" id="SSF54427">
    <property type="entry name" value="NTF2-like"/>
    <property type="match status" value="1"/>
</dbReference>
<dbReference type="InterPro" id="IPR037401">
    <property type="entry name" value="SnoaL-like"/>
</dbReference>
<dbReference type="CDD" id="cd00531">
    <property type="entry name" value="NTF2_like"/>
    <property type="match status" value="1"/>
</dbReference>
<dbReference type="PANTHER" id="PTHR41252:SF1">
    <property type="entry name" value="BLR2505 PROTEIN"/>
    <property type="match status" value="1"/>
</dbReference>
<evidence type="ECO:0000313" key="3">
    <source>
        <dbReference type="Proteomes" id="UP001501866"/>
    </source>
</evidence>
<organism evidence="2 3">
    <name type="scientific">Streptomyces virens</name>
    <dbReference type="NCBI Taxonomy" id="285572"/>
    <lineage>
        <taxon>Bacteria</taxon>
        <taxon>Bacillati</taxon>
        <taxon>Actinomycetota</taxon>
        <taxon>Actinomycetes</taxon>
        <taxon>Kitasatosporales</taxon>
        <taxon>Streptomycetaceae</taxon>
        <taxon>Streptomyces</taxon>
    </lineage>
</organism>
<dbReference type="PANTHER" id="PTHR41252">
    <property type="entry name" value="BLR2505 PROTEIN"/>
    <property type="match status" value="1"/>
</dbReference>
<dbReference type="Pfam" id="PF12680">
    <property type="entry name" value="SnoaL_2"/>
    <property type="match status" value="1"/>
</dbReference>
<evidence type="ECO:0000313" key="2">
    <source>
        <dbReference type="EMBL" id="GAA3178304.1"/>
    </source>
</evidence>
<feature type="domain" description="SnoaL-like" evidence="1">
    <location>
        <begin position="14"/>
        <end position="118"/>
    </location>
</feature>